<keyword evidence="1" id="KW-0548">Nucleotidyltransferase</keyword>
<comment type="caution">
    <text evidence="1">The sequence shown here is derived from an EMBL/GenBank/DDBJ whole genome shotgun (WGS) entry which is preliminary data.</text>
</comment>
<sequence>PVVFGRSKKAIFSLVTDRVWNKVKGWKEKALSQAGKEVLIKAVVQAIPNHVMSCYKLSDGCCDEIESMIARFWWGSQEGSRKMHWLSWERMSKSKNSGGMGFRGLKNFNKALL</sequence>
<evidence type="ECO:0000313" key="2">
    <source>
        <dbReference type="Proteomes" id="UP000265520"/>
    </source>
</evidence>
<dbReference type="EMBL" id="LXQA010246576">
    <property type="protein sequence ID" value="MCI37625.1"/>
    <property type="molecule type" value="Genomic_DNA"/>
</dbReference>
<protein>
    <submittedName>
        <fullName evidence="1">Reverse transcriptase-like protein</fullName>
    </submittedName>
</protein>
<organism evidence="1 2">
    <name type="scientific">Trifolium medium</name>
    <dbReference type="NCBI Taxonomy" id="97028"/>
    <lineage>
        <taxon>Eukaryota</taxon>
        <taxon>Viridiplantae</taxon>
        <taxon>Streptophyta</taxon>
        <taxon>Embryophyta</taxon>
        <taxon>Tracheophyta</taxon>
        <taxon>Spermatophyta</taxon>
        <taxon>Magnoliopsida</taxon>
        <taxon>eudicotyledons</taxon>
        <taxon>Gunneridae</taxon>
        <taxon>Pentapetalae</taxon>
        <taxon>rosids</taxon>
        <taxon>fabids</taxon>
        <taxon>Fabales</taxon>
        <taxon>Fabaceae</taxon>
        <taxon>Papilionoideae</taxon>
        <taxon>50 kb inversion clade</taxon>
        <taxon>NPAAA clade</taxon>
        <taxon>Hologalegina</taxon>
        <taxon>IRL clade</taxon>
        <taxon>Trifolieae</taxon>
        <taxon>Trifolium</taxon>
    </lineage>
</organism>
<dbReference type="AlphaFoldDB" id="A0A392RPY3"/>
<keyword evidence="1" id="KW-0808">Transferase</keyword>
<name>A0A392RPY3_9FABA</name>
<evidence type="ECO:0000313" key="1">
    <source>
        <dbReference type="EMBL" id="MCI37625.1"/>
    </source>
</evidence>
<reference evidence="1 2" key="1">
    <citation type="journal article" date="2018" name="Front. Plant Sci.">
        <title>Red Clover (Trifolium pratense) and Zigzag Clover (T. medium) - A Picture of Genomic Similarities and Differences.</title>
        <authorList>
            <person name="Dluhosova J."/>
            <person name="Istvanek J."/>
            <person name="Nedelnik J."/>
            <person name="Repkova J."/>
        </authorList>
    </citation>
    <scope>NUCLEOTIDE SEQUENCE [LARGE SCALE GENOMIC DNA]</scope>
    <source>
        <strain evidence="2">cv. 10/8</strain>
        <tissue evidence="1">Leaf</tissue>
    </source>
</reference>
<keyword evidence="2" id="KW-1185">Reference proteome</keyword>
<feature type="non-terminal residue" evidence="1">
    <location>
        <position position="113"/>
    </location>
</feature>
<dbReference type="PANTHER" id="PTHR33116">
    <property type="entry name" value="REVERSE TRANSCRIPTASE ZINC-BINDING DOMAIN-CONTAINING PROTEIN-RELATED-RELATED"/>
    <property type="match status" value="1"/>
</dbReference>
<dbReference type="PANTHER" id="PTHR33116:SF86">
    <property type="entry name" value="REVERSE TRANSCRIPTASE DOMAIN-CONTAINING PROTEIN"/>
    <property type="match status" value="1"/>
</dbReference>
<accession>A0A392RPY3</accession>
<proteinExistence type="predicted"/>
<keyword evidence="1" id="KW-0695">RNA-directed DNA polymerase</keyword>
<dbReference type="Proteomes" id="UP000265520">
    <property type="component" value="Unassembled WGS sequence"/>
</dbReference>
<feature type="non-terminal residue" evidence="1">
    <location>
        <position position="1"/>
    </location>
</feature>
<dbReference type="GO" id="GO:0003964">
    <property type="term" value="F:RNA-directed DNA polymerase activity"/>
    <property type="evidence" value="ECO:0007669"/>
    <property type="project" value="UniProtKB-KW"/>
</dbReference>